<feature type="repeat" description="RCC1" evidence="2">
    <location>
        <begin position="235"/>
        <end position="278"/>
    </location>
</feature>
<feature type="repeat" description="RCC1" evidence="2">
    <location>
        <begin position="12"/>
        <end position="63"/>
    </location>
</feature>
<keyword evidence="1" id="KW-0677">Repeat</keyword>
<evidence type="ECO:0000256" key="2">
    <source>
        <dbReference type="PROSITE-ProRule" id="PRU00235"/>
    </source>
</evidence>
<dbReference type="Gene3D" id="2.130.10.30">
    <property type="entry name" value="Regulator of chromosome condensation 1/beta-lactamase-inhibitor protein II"/>
    <property type="match status" value="3"/>
</dbReference>
<dbReference type="InterPro" id="IPR000408">
    <property type="entry name" value="Reg_chr_condens"/>
</dbReference>
<dbReference type="PRINTS" id="PR00633">
    <property type="entry name" value="RCCNDNSATION"/>
</dbReference>
<evidence type="ECO:0000313" key="4">
    <source>
        <dbReference type="EMBL" id="KAH7416311.1"/>
    </source>
</evidence>
<dbReference type="OMA" id="GWGNCRK"/>
<reference evidence="4" key="1">
    <citation type="submission" date="2021-08" db="EMBL/GenBank/DDBJ databases">
        <title>WGS assembly of Ceratopteris richardii.</title>
        <authorList>
            <person name="Marchant D.B."/>
            <person name="Chen G."/>
            <person name="Jenkins J."/>
            <person name="Shu S."/>
            <person name="Leebens-Mack J."/>
            <person name="Grimwood J."/>
            <person name="Schmutz J."/>
            <person name="Soltis P."/>
            <person name="Soltis D."/>
            <person name="Chen Z.-H."/>
        </authorList>
    </citation>
    <scope>NUCLEOTIDE SEQUENCE</scope>
    <source>
        <strain evidence="4">Whitten #5841</strain>
        <tissue evidence="4">Leaf</tissue>
    </source>
</reference>
<accession>A0A8T2TBW1</accession>
<dbReference type="Pfam" id="PF25390">
    <property type="entry name" value="WD40_RLD"/>
    <property type="match status" value="1"/>
</dbReference>
<feature type="repeat" description="RCC1" evidence="2">
    <location>
        <begin position="116"/>
        <end position="167"/>
    </location>
</feature>
<feature type="domain" description="RCC1-like" evidence="3">
    <location>
        <begin position="14"/>
        <end position="393"/>
    </location>
</feature>
<dbReference type="SUPFAM" id="SSF50985">
    <property type="entry name" value="RCC1/BLIP-II"/>
    <property type="match status" value="2"/>
</dbReference>
<dbReference type="InterPro" id="IPR009091">
    <property type="entry name" value="RCC1/BLIP-II"/>
</dbReference>
<proteinExistence type="predicted"/>
<dbReference type="PANTHER" id="PTHR22870:SF408">
    <property type="entry name" value="OS09G0560450 PROTEIN"/>
    <property type="match status" value="1"/>
</dbReference>
<dbReference type="PROSITE" id="PS50012">
    <property type="entry name" value="RCC1_3"/>
    <property type="match status" value="6"/>
</dbReference>
<sequence length="421" mass="45552">MEENSSGKIKREEWWSWGAGTHGQLGTGAFHDELTPQSLHPPSGSRLVHLACGGSHAVAVFGNGEAMTWGNNSSGQLGHGDLQNRCEPRLVRELQWLKIKTAAAGWSHSAFISDDQKLFTFGSGGYGQLGHGDLDSCNIPRQVICFTSMKVCHVACGMRHTLALVESEEGTEVYAFGASRKGQLGIELSERERPDKGFLGNNCNVYPSLVGSLIGYNIVSIHANGDHSAALTDYGGLYVWGRGFDSTNNITLPLRVSNQLNFSQVALGWNHLMALTYDGQVYATGRSQKSGALNGLAISGGVCVEKSGQRLQKSQLSFLLHLYEPLKGCNVRWIAAGAEHSAVILGDGSVLTWGWGEHGQLGLGTTTDQSHPMVLDVPRRKDPRIYCGSGFSFLCQSCENLCEFSLEGKIRKDSFETNLSS</sequence>
<dbReference type="EMBL" id="CM035419">
    <property type="protein sequence ID" value="KAH7416311.1"/>
    <property type="molecule type" value="Genomic_DNA"/>
</dbReference>
<feature type="repeat" description="RCC1" evidence="2">
    <location>
        <begin position="64"/>
        <end position="115"/>
    </location>
</feature>
<protein>
    <recommendedName>
        <fullName evidence="3">RCC1-like domain-containing protein</fullName>
    </recommendedName>
</protein>
<feature type="repeat" description="RCC1" evidence="2">
    <location>
        <begin position="171"/>
        <end position="234"/>
    </location>
</feature>
<dbReference type="PANTHER" id="PTHR22870">
    <property type="entry name" value="REGULATOR OF CHROMOSOME CONDENSATION"/>
    <property type="match status" value="1"/>
</dbReference>
<keyword evidence="5" id="KW-1185">Reference proteome</keyword>
<organism evidence="4 5">
    <name type="scientific">Ceratopteris richardii</name>
    <name type="common">Triangle waterfern</name>
    <dbReference type="NCBI Taxonomy" id="49495"/>
    <lineage>
        <taxon>Eukaryota</taxon>
        <taxon>Viridiplantae</taxon>
        <taxon>Streptophyta</taxon>
        <taxon>Embryophyta</taxon>
        <taxon>Tracheophyta</taxon>
        <taxon>Polypodiopsida</taxon>
        <taxon>Polypodiidae</taxon>
        <taxon>Polypodiales</taxon>
        <taxon>Pteridineae</taxon>
        <taxon>Pteridaceae</taxon>
        <taxon>Parkerioideae</taxon>
        <taxon>Ceratopteris</taxon>
    </lineage>
</organism>
<comment type="caution">
    <text evidence="4">The sequence shown here is derived from an EMBL/GenBank/DDBJ whole genome shotgun (WGS) entry which is preliminary data.</text>
</comment>
<evidence type="ECO:0000259" key="3">
    <source>
        <dbReference type="Pfam" id="PF25390"/>
    </source>
</evidence>
<dbReference type="InterPro" id="IPR058923">
    <property type="entry name" value="RCC1-like_dom"/>
</dbReference>
<name>A0A8T2TBW1_CERRI</name>
<dbReference type="OrthoDB" id="70707at2759"/>
<gene>
    <name evidence="4" type="ORF">KP509_14G085200</name>
</gene>
<dbReference type="Proteomes" id="UP000825935">
    <property type="component" value="Chromosome 14"/>
</dbReference>
<dbReference type="AlphaFoldDB" id="A0A8T2TBW1"/>
<dbReference type="PROSITE" id="PS00626">
    <property type="entry name" value="RCC1_2"/>
    <property type="match status" value="4"/>
</dbReference>
<evidence type="ECO:0000313" key="5">
    <source>
        <dbReference type="Proteomes" id="UP000825935"/>
    </source>
</evidence>
<dbReference type="InterPro" id="IPR051210">
    <property type="entry name" value="Ub_ligase/GEF_domain"/>
</dbReference>
<evidence type="ECO:0000256" key="1">
    <source>
        <dbReference type="ARBA" id="ARBA00022737"/>
    </source>
</evidence>
<feature type="repeat" description="RCC1" evidence="2">
    <location>
        <begin position="348"/>
        <end position="398"/>
    </location>
</feature>